<protein>
    <recommendedName>
        <fullName evidence="7">Timeless N-terminal domain-containing protein</fullName>
    </recommendedName>
</protein>
<feature type="region of interest" description="Disordered" evidence="6">
    <location>
        <begin position="1449"/>
        <end position="1575"/>
    </location>
</feature>
<feature type="region of interest" description="Disordered" evidence="6">
    <location>
        <begin position="1"/>
        <end position="119"/>
    </location>
</feature>
<feature type="compositionally biased region" description="Basic and acidic residues" evidence="6">
    <location>
        <begin position="1274"/>
        <end position="1292"/>
    </location>
</feature>
<feature type="region of interest" description="Disordered" evidence="6">
    <location>
        <begin position="1054"/>
        <end position="1082"/>
    </location>
</feature>
<dbReference type="InterPro" id="IPR006906">
    <property type="entry name" value="Timeless_N"/>
</dbReference>
<dbReference type="InterPro" id="IPR044998">
    <property type="entry name" value="Timeless"/>
</dbReference>
<feature type="coiled-coil region" evidence="5">
    <location>
        <begin position="537"/>
        <end position="564"/>
    </location>
</feature>
<dbReference type="GO" id="GO:0043111">
    <property type="term" value="P:replication fork arrest"/>
    <property type="evidence" value="ECO:0007669"/>
    <property type="project" value="TreeGrafter"/>
</dbReference>
<evidence type="ECO:0000256" key="5">
    <source>
        <dbReference type="SAM" id="Coils"/>
    </source>
</evidence>
<evidence type="ECO:0000256" key="4">
    <source>
        <dbReference type="ARBA" id="ARBA00023306"/>
    </source>
</evidence>
<dbReference type="GO" id="GO:0003677">
    <property type="term" value="F:DNA binding"/>
    <property type="evidence" value="ECO:0007669"/>
    <property type="project" value="TreeGrafter"/>
</dbReference>
<feature type="compositionally biased region" description="Low complexity" evidence="6">
    <location>
        <begin position="1338"/>
        <end position="1356"/>
    </location>
</feature>
<keyword evidence="9" id="KW-1185">Reference proteome</keyword>
<dbReference type="GO" id="GO:0000076">
    <property type="term" value="P:DNA replication checkpoint signaling"/>
    <property type="evidence" value="ECO:0007669"/>
    <property type="project" value="TreeGrafter"/>
</dbReference>
<feature type="region of interest" description="Disordered" evidence="6">
    <location>
        <begin position="968"/>
        <end position="990"/>
    </location>
</feature>
<dbReference type="Pfam" id="PF04821">
    <property type="entry name" value="TIMELESS"/>
    <property type="match status" value="1"/>
</dbReference>
<keyword evidence="4" id="KW-0131">Cell cycle</keyword>
<sequence length="1575" mass="176548">MEDNEYSSRDELDFEAEQGYVDSEEERRQTQQKQHRLKQQQALHAKSRSVGASRGAEWLSDADENTDEDGARGGHGRAGPGAKQHSVAATNTGHVRSGGRLALPQRSRRATTVPQNRSKSIHDDYELDGYAGFGLEDDDVDDLEELRDEDEVGSANEDEDGPAKMNDEDLMTEIRGPVLGICSALGGYEDVEVEEGIFQEVYVPGDDCLGCLRDLRKLWRRDDDDPSRRVARVFAQVNVLRNDIVPILLATAGKGERGNKIALACADLMTSMTWPIDIENELRVCVERGEDNSHIARLPPLEKAQVGYKASILKFSEQDPSKCAPGQTHDVLGVIVREILLPSLCKPRPMRSERDNGTISMCLHLFRNLLAIRDPPATSDSTPEAITNSRLQSLLIEGMERANVLEILLMLCSSAEERNVEAWNAIAMDCVYQIYVGTKPGGIAAVGSVQSNSVDLILNAVDADLKKAAEERAVKMAKDAAVAKRSAIQSSLTASLNAEANIRRKQQMQSGTARHTRFGTTISFIDDEGKKRVARNTGALRKNVKQLTEEVRKKETRRKARRRKAVREEGGIVDKPPWTSAAALLVKEWADRFVKQGFEPLTRALWKAIRSEDAKMGDLDQARIKMMQLGAWFLEYYLSRRQLHTEAYQKRQDDPNFGLRMRGREPGQAVQLQTLKSTTENGVDSSGRKGKALLTGQDLEDPDTAWPFSLVFEWSKPWAMRMVLVRTDAAHEAKAWLEFVTAVDLWTILFRLIDALSRSELPDDQVVGEAAQEKLFYDNFTLDYCRVVMGAYKAQSFATLRAIVDFTFHMPRMLERYCENKEHIFVRAKKRLSKKAQDGQEEDVGDDADANRTAQETYKERSFQFKSFQRKLCTKSVAVACVQYLQRWKEFLEPDEQMARVVGVMHRLAIKAGSPQIFFPKDLRHTLEELSNPNVIAKLEAAAPAASNDLKKMLAYILRKWSKLPSEEKHAYEKGKRPPRPPKAEEPGREVMVKPGKPIDQQIGIAIGRLMEMGKTSTVMWVKGNLEMASAQRRQIMLRMDGDVLEGGCDPMRARSPQSDLGAKDNGGAMQRRADLEEGVPSNAALRDFEPYDLRYDDDDKLRDDASKLPELKMLCRLVGLEEEHDIEGKEWTWTVPVSAWPLYLDADIKTMDHYLANPYVPDEGQTLKDYIKKVAKPRASRAPAEWEEDVDAIIADYSVNSGGSSSDSDASAGALNKRREKLENLRRKAKIPSKRLDPKAKKAQAPVWSHNDYIENSDEELAAINRALGAAEEGDRGAGRRRDRASSRDDMHDSDDDDLRKRPYSSPPTSSPPAAAPSRTVATRKTRAKQRVRHSSNRNSDSDSGQSRRAAFPRRPAAKRDGLFLGGSDEEDEEEADKLLSQSPVRRVAHPSLSLSPEIVRRPFKDQLFLGSSQDRSRSPARSVTSEMAEIRRKADEELEALRVQLLAESDDEGTQADEISNAAAQEHRHSGVPRARNTYGRGRELFEDAEGQSLLYRERRESPAPSLKRPYASDEDDEVQAAPAELSPSQTGRPRFSSPFVSRFKPLTKRRAVLSDDEDGGDEDVDELLSDVE</sequence>
<feature type="compositionally biased region" description="Pro residues" evidence="6">
    <location>
        <begin position="1306"/>
        <end position="1316"/>
    </location>
</feature>
<evidence type="ECO:0000313" key="8">
    <source>
        <dbReference type="EMBL" id="KDN42601.1"/>
    </source>
</evidence>
<feature type="region of interest" description="Disordered" evidence="6">
    <location>
        <begin position="146"/>
        <end position="165"/>
    </location>
</feature>
<comment type="caution">
    <text evidence="8">The sequence shown here is derived from an EMBL/GenBank/DDBJ whole genome shotgun (WGS) entry which is preliminary data.</text>
</comment>
<keyword evidence="2" id="KW-0236">DNA replication inhibitor</keyword>
<dbReference type="OrthoDB" id="310853at2759"/>
<reference evidence="8 9" key="1">
    <citation type="submission" date="2014-05" db="EMBL/GenBank/DDBJ databases">
        <title>Draft genome sequence of a rare smut relative, Tilletiaria anomala UBC 951.</title>
        <authorList>
            <consortium name="DOE Joint Genome Institute"/>
            <person name="Toome M."/>
            <person name="Kuo A."/>
            <person name="Henrissat B."/>
            <person name="Lipzen A."/>
            <person name="Tritt A."/>
            <person name="Yoshinaga Y."/>
            <person name="Zane M."/>
            <person name="Barry K."/>
            <person name="Grigoriev I.V."/>
            <person name="Spatafora J.W."/>
            <person name="Aimea M.C."/>
        </authorList>
    </citation>
    <scope>NUCLEOTIDE SEQUENCE [LARGE SCALE GENOMIC DNA]</scope>
    <source>
        <strain evidence="8 9">UBC 951</strain>
    </source>
</reference>
<evidence type="ECO:0000259" key="7">
    <source>
        <dbReference type="Pfam" id="PF04821"/>
    </source>
</evidence>
<feature type="compositionally biased region" description="Acidic residues" evidence="6">
    <location>
        <begin position="146"/>
        <end position="160"/>
    </location>
</feature>
<dbReference type="InParanoid" id="A0A066VM67"/>
<organism evidence="8 9">
    <name type="scientific">Tilletiaria anomala (strain ATCC 24038 / CBS 436.72 / UBC 951)</name>
    <dbReference type="NCBI Taxonomy" id="1037660"/>
    <lineage>
        <taxon>Eukaryota</taxon>
        <taxon>Fungi</taxon>
        <taxon>Dikarya</taxon>
        <taxon>Basidiomycota</taxon>
        <taxon>Ustilaginomycotina</taxon>
        <taxon>Exobasidiomycetes</taxon>
        <taxon>Georgefischeriales</taxon>
        <taxon>Tilletiariaceae</taxon>
        <taxon>Tilletiaria</taxon>
    </lineage>
</organism>
<keyword evidence="5" id="KW-0175">Coiled coil</keyword>
<feature type="compositionally biased region" description="Acidic residues" evidence="6">
    <location>
        <begin position="1557"/>
        <end position="1575"/>
    </location>
</feature>
<name>A0A066VM67_TILAU</name>
<evidence type="ECO:0000256" key="3">
    <source>
        <dbReference type="ARBA" id="ARBA00023242"/>
    </source>
</evidence>
<feature type="region of interest" description="Disordered" evidence="6">
    <location>
        <begin position="1266"/>
        <end position="1431"/>
    </location>
</feature>
<dbReference type="HOGENOM" id="CLU_245348_0_0_1"/>
<comment type="subcellular location">
    <subcellularLocation>
        <location evidence="1">Nucleus</location>
    </subcellularLocation>
</comment>
<feature type="compositionally biased region" description="Polar residues" evidence="6">
    <location>
        <begin position="1411"/>
        <end position="1427"/>
    </location>
</feature>
<dbReference type="EMBL" id="JMSN01000068">
    <property type="protein sequence ID" value="KDN42601.1"/>
    <property type="molecule type" value="Genomic_DNA"/>
</dbReference>
<dbReference type="GeneID" id="25264783"/>
<evidence type="ECO:0000256" key="1">
    <source>
        <dbReference type="ARBA" id="ARBA00004123"/>
    </source>
</evidence>
<dbReference type="GO" id="GO:0006281">
    <property type="term" value="P:DNA repair"/>
    <property type="evidence" value="ECO:0007669"/>
    <property type="project" value="TreeGrafter"/>
</dbReference>
<dbReference type="Proteomes" id="UP000027361">
    <property type="component" value="Unassembled WGS sequence"/>
</dbReference>
<gene>
    <name evidence="8" type="ORF">K437DRAFT_257784</name>
</gene>
<keyword evidence="3" id="KW-0539">Nucleus</keyword>
<dbReference type="GO" id="GO:0031298">
    <property type="term" value="C:replication fork protection complex"/>
    <property type="evidence" value="ECO:0007669"/>
    <property type="project" value="TreeGrafter"/>
</dbReference>
<feature type="domain" description="Timeless N-terminal" evidence="7">
    <location>
        <begin position="201"/>
        <end position="523"/>
    </location>
</feature>
<feature type="compositionally biased region" description="Basic and acidic residues" evidence="6">
    <location>
        <begin position="1"/>
        <end position="11"/>
    </location>
</feature>
<proteinExistence type="predicted"/>
<dbReference type="PANTHER" id="PTHR22940">
    <property type="entry name" value="TIMEOUT/TIMELESS-2"/>
    <property type="match status" value="1"/>
</dbReference>
<dbReference type="PANTHER" id="PTHR22940:SF4">
    <property type="entry name" value="PROTEIN TIMELESS HOMOLOG"/>
    <property type="match status" value="1"/>
</dbReference>
<dbReference type="RefSeq" id="XP_013242101.1">
    <property type="nucleotide sequence ID" value="XM_013386647.1"/>
</dbReference>
<feature type="region of interest" description="Disordered" evidence="6">
    <location>
        <begin position="1221"/>
        <end position="1252"/>
    </location>
</feature>
<dbReference type="FunCoup" id="A0A066VM67">
    <property type="interactions" value="72"/>
</dbReference>
<dbReference type="STRING" id="1037660.A0A066VM67"/>
<feature type="compositionally biased region" description="Basic residues" evidence="6">
    <location>
        <begin position="1323"/>
        <end position="1337"/>
    </location>
</feature>
<accession>A0A066VM67</accession>
<evidence type="ECO:0000256" key="6">
    <source>
        <dbReference type="SAM" id="MobiDB-lite"/>
    </source>
</evidence>
<evidence type="ECO:0000256" key="2">
    <source>
        <dbReference type="ARBA" id="ARBA00022880"/>
    </source>
</evidence>
<evidence type="ECO:0000313" key="9">
    <source>
        <dbReference type="Proteomes" id="UP000027361"/>
    </source>
</evidence>